<accession>A0A336KQ65</accession>
<name>A0A336KQ65_CULSO</name>
<dbReference type="PANTHER" id="PTHR21879:SF10">
    <property type="entry name" value="LP14110P"/>
    <property type="match status" value="1"/>
</dbReference>
<dbReference type="EMBL" id="UFQS01000690">
    <property type="protein sequence ID" value="SSX06241.1"/>
    <property type="molecule type" value="Genomic_DNA"/>
</dbReference>
<dbReference type="GO" id="GO:0016020">
    <property type="term" value="C:membrane"/>
    <property type="evidence" value="ECO:0007669"/>
    <property type="project" value="TreeGrafter"/>
</dbReference>
<feature type="signal peptide" evidence="2">
    <location>
        <begin position="1"/>
        <end position="19"/>
    </location>
</feature>
<evidence type="ECO:0000313" key="3">
    <source>
        <dbReference type="EMBL" id="SSX06241.1"/>
    </source>
</evidence>
<evidence type="ECO:0000256" key="2">
    <source>
        <dbReference type="SAM" id="SignalP"/>
    </source>
</evidence>
<reference evidence="3" key="1">
    <citation type="submission" date="2018-04" db="EMBL/GenBank/DDBJ databases">
        <authorList>
            <person name="Go L.Y."/>
            <person name="Mitchell J.A."/>
        </authorList>
    </citation>
    <scope>NUCLEOTIDE SEQUENCE</scope>
    <source>
        <tissue evidence="3">Whole organism</tissue>
    </source>
</reference>
<protein>
    <submittedName>
        <fullName evidence="3">CSON013602 protein</fullName>
    </submittedName>
</protein>
<keyword evidence="1" id="KW-0472">Membrane</keyword>
<feature type="transmembrane region" description="Helical" evidence="1">
    <location>
        <begin position="210"/>
        <end position="227"/>
    </location>
</feature>
<evidence type="ECO:0000313" key="4">
    <source>
        <dbReference type="EMBL" id="SSX26595.1"/>
    </source>
</evidence>
<dbReference type="VEuPathDB" id="VectorBase:CSON013602"/>
<keyword evidence="1" id="KW-0812">Transmembrane</keyword>
<sequence>MKQIVYILVCLSCICVCLSQKIKLNDKEMSEERRNGSTKLDPYQIKLKQLCINGEFSECFKLQAVNSLAEFFTQNEYLITPYIKIVRLPETQQKSLINEPIEYIAETRDSDSEWDQLQKFLLRKAERFIKATAFEVRIPEEFKQDEMLSPRFIDEIYEEIDVLEDTKAPLFNKHRLKKMFVPMLLILKLFKLKLLLFLPLVIGLTGLKKIVGFIAFILPGIIGYFKLCKPNFGLFKNPIHEYTPQYNSNGLGFEGVSTAIQNNYKESQPISGFSGIYHEKKS</sequence>
<dbReference type="PANTHER" id="PTHR21879">
    <property type="entry name" value="FI03362P-RELATED-RELATED"/>
    <property type="match status" value="1"/>
</dbReference>
<proteinExistence type="predicted"/>
<keyword evidence="2" id="KW-0732">Signal</keyword>
<gene>
    <name evidence="3" type="primary">CSON013602</name>
</gene>
<dbReference type="AlphaFoldDB" id="A0A336KQ65"/>
<dbReference type="EMBL" id="UFQT01000690">
    <property type="protein sequence ID" value="SSX26595.1"/>
    <property type="molecule type" value="Genomic_DNA"/>
</dbReference>
<evidence type="ECO:0000256" key="1">
    <source>
        <dbReference type="SAM" id="Phobius"/>
    </source>
</evidence>
<dbReference type="Pfam" id="PF07898">
    <property type="entry name" value="DUF1676"/>
    <property type="match status" value="1"/>
</dbReference>
<keyword evidence="1" id="KW-1133">Transmembrane helix</keyword>
<reference evidence="4" key="2">
    <citation type="submission" date="2018-07" db="EMBL/GenBank/DDBJ databases">
        <authorList>
            <person name="Quirk P.G."/>
            <person name="Krulwich T.A."/>
        </authorList>
    </citation>
    <scope>NUCLEOTIDE SEQUENCE</scope>
</reference>
<dbReference type="OMA" id="IGYFKLC"/>
<feature type="chain" id="PRO_5036062083" evidence="2">
    <location>
        <begin position="20"/>
        <end position="282"/>
    </location>
</feature>
<dbReference type="InterPro" id="IPR012464">
    <property type="entry name" value="DUF1676"/>
</dbReference>
<organism evidence="3">
    <name type="scientific">Culicoides sonorensis</name>
    <name type="common">Biting midge</name>
    <dbReference type="NCBI Taxonomy" id="179676"/>
    <lineage>
        <taxon>Eukaryota</taxon>
        <taxon>Metazoa</taxon>
        <taxon>Ecdysozoa</taxon>
        <taxon>Arthropoda</taxon>
        <taxon>Hexapoda</taxon>
        <taxon>Insecta</taxon>
        <taxon>Pterygota</taxon>
        <taxon>Neoptera</taxon>
        <taxon>Endopterygota</taxon>
        <taxon>Diptera</taxon>
        <taxon>Nematocera</taxon>
        <taxon>Chironomoidea</taxon>
        <taxon>Ceratopogonidae</taxon>
        <taxon>Ceratopogoninae</taxon>
        <taxon>Culicoides</taxon>
        <taxon>Monoculicoides</taxon>
    </lineage>
</organism>
<feature type="transmembrane region" description="Helical" evidence="1">
    <location>
        <begin position="180"/>
        <end position="204"/>
    </location>
</feature>